<dbReference type="AlphaFoldDB" id="A0A3T0N2H0"/>
<dbReference type="Proteomes" id="UP000283063">
    <property type="component" value="Chromosome"/>
</dbReference>
<protein>
    <submittedName>
        <fullName evidence="1">Uncharacterized protein</fullName>
    </submittedName>
</protein>
<dbReference type="KEGG" id="sedi:EBB79_10175"/>
<proteinExistence type="predicted"/>
<name>A0A3T0N2H0_9RHOB</name>
<evidence type="ECO:0000313" key="2">
    <source>
        <dbReference type="Proteomes" id="UP000283063"/>
    </source>
</evidence>
<organism evidence="1 2">
    <name type="scientific">Parasedimentitalea marina</name>
    <dbReference type="NCBI Taxonomy" id="2483033"/>
    <lineage>
        <taxon>Bacteria</taxon>
        <taxon>Pseudomonadati</taxon>
        <taxon>Pseudomonadota</taxon>
        <taxon>Alphaproteobacteria</taxon>
        <taxon>Rhodobacterales</taxon>
        <taxon>Paracoccaceae</taxon>
        <taxon>Parasedimentitalea</taxon>
    </lineage>
</organism>
<dbReference type="OrthoDB" id="7871041at2"/>
<gene>
    <name evidence="1" type="ORF">EBB79_10175</name>
</gene>
<evidence type="ECO:0000313" key="1">
    <source>
        <dbReference type="EMBL" id="AZV78204.1"/>
    </source>
</evidence>
<dbReference type="RefSeq" id="WP_127748762.1">
    <property type="nucleotide sequence ID" value="NZ_CP033219.1"/>
</dbReference>
<accession>A0A3T0N2H0</accession>
<keyword evidence="2" id="KW-1185">Reference proteome</keyword>
<dbReference type="EMBL" id="CP033219">
    <property type="protein sequence ID" value="AZV78204.1"/>
    <property type="molecule type" value="Genomic_DNA"/>
</dbReference>
<sequence length="73" mass="8397">MTALRSTNVRAASLPRMKNRFPYLHPDLVPSLLQDREAFIAHLAKTHQLTLTEAREEVDDFLFIEGLLYEVEG</sequence>
<reference evidence="1 2" key="1">
    <citation type="submission" date="2018-10" db="EMBL/GenBank/DDBJ databases">
        <title>Parasedimentitalea marina sp. nov., a psychrophilic bacterium isolated from deep seawater of the New Britain Trench.</title>
        <authorList>
            <person name="Cao J."/>
        </authorList>
    </citation>
    <scope>NUCLEOTIDE SEQUENCE [LARGE SCALE GENOMIC DNA]</scope>
    <source>
        <strain evidence="1 2">W43</strain>
    </source>
</reference>